<dbReference type="GeneID" id="26628329"/>
<dbReference type="OrthoDB" id="18468at10239"/>
<dbReference type="KEGG" id="vg:26628329"/>
<dbReference type="Proteomes" id="UP000202888">
    <property type="component" value="Segment"/>
</dbReference>
<dbReference type="RefSeq" id="YP_009201106.1">
    <property type="nucleotide sequence ID" value="NC_028829.1"/>
</dbReference>
<organism evidence="1 2">
    <name type="scientific">Vibrio phage ValKK3</name>
    <dbReference type="NCBI Taxonomy" id="1610855"/>
    <lineage>
        <taxon>Viruses</taxon>
        <taxon>Duplodnaviria</taxon>
        <taxon>Heunggongvirae</taxon>
        <taxon>Uroviricota</taxon>
        <taxon>Caudoviricetes</taxon>
        <taxon>Pantevenvirales</taxon>
        <taxon>Straboviridae</taxon>
        <taxon>Schizotequatrovirus</taxon>
        <taxon>Schizotequatrovirus valkk3</taxon>
    </lineage>
</organism>
<evidence type="ECO:0000313" key="2">
    <source>
        <dbReference type="Proteomes" id="UP000202888"/>
    </source>
</evidence>
<dbReference type="EMBL" id="KP671755">
    <property type="protein sequence ID" value="AJT60844.1"/>
    <property type="molecule type" value="Genomic_DNA"/>
</dbReference>
<name>A0A0D4DA50_9CAUD</name>
<sequence length="116" mass="14196">MINLITQFFSKKHWKVVGRSENIDLWTVTDRKPQVKCRLLLKEDQFGNRDYELDMLDDSKLNYNSYTRYLMIEQIIPREYVQKFLKGWSVDKINRIYGKTVFTIEKTPYESFKDWR</sequence>
<keyword evidence="2" id="KW-1185">Reference proteome</keyword>
<proteinExistence type="predicted"/>
<accession>A0A0D4DA50</accession>
<protein>
    <submittedName>
        <fullName evidence="1">Uncharacterized protein</fullName>
    </submittedName>
</protein>
<evidence type="ECO:0000313" key="1">
    <source>
        <dbReference type="EMBL" id="AJT60844.1"/>
    </source>
</evidence>
<reference evidence="1 2" key="1">
    <citation type="journal article" date="2016" name="Genom Data">
        <title>Complete genome sequence of a giant Vibrio phage ValKK3 infecting Vibrio alginolyticus.</title>
        <authorList>
            <person name="Lal T.M."/>
            <person name="Sano M."/>
            <person name="Hatai K."/>
            <person name="Ransangan J."/>
        </authorList>
    </citation>
    <scope>NUCLEOTIDE SEQUENCE [LARGE SCALE GENOMIC DNA]</scope>
</reference>